<keyword evidence="2" id="KW-1185">Reference proteome</keyword>
<name>A0AAW2GC46_9HYME</name>
<dbReference type="AlphaFoldDB" id="A0AAW2GC46"/>
<organism evidence="1 2">
    <name type="scientific">Cardiocondyla obscurior</name>
    <dbReference type="NCBI Taxonomy" id="286306"/>
    <lineage>
        <taxon>Eukaryota</taxon>
        <taxon>Metazoa</taxon>
        <taxon>Ecdysozoa</taxon>
        <taxon>Arthropoda</taxon>
        <taxon>Hexapoda</taxon>
        <taxon>Insecta</taxon>
        <taxon>Pterygota</taxon>
        <taxon>Neoptera</taxon>
        <taxon>Endopterygota</taxon>
        <taxon>Hymenoptera</taxon>
        <taxon>Apocrita</taxon>
        <taxon>Aculeata</taxon>
        <taxon>Formicoidea</taxon>
        <taxon>Formicidae</taxon>
        <taxon>Myrmicinae</taxon>
        <taxon>Cardiocondyla</taxon>
    </lineage>
</organism>
<protein>
    <submittedName>
        <fullName evidence="1">Uncharacterized protein</fullName>
    </submittedName>
</protein>
<accession>A0AAW2GC46</accession>
<comment type="caution">
    <text evidence="1">The sequence shown here is derived from an EMBL/GenBank/DDBJ whole genome shotgun (WGS) entry which is preliminary data.</text>
</comment>
<dbReference type="EMBL" id="JADYXP020000004">
    <property type="protein sequence ID" value="KAL0125796.1"/>
    <property type="molecule type" value="Genomic_DNA"/>
</dbReference>
<gene>
    <name evidence="1" type="ORF">PUN28_004690</name>
</gene>
<proteinExistence type="predicted"/>
<sequence>MHRATVNSGHVVSRRHTHHVSSTLVRKIDGGFTSRLARLLTPSSLIALGNSSASAARVIWLVNSVRSLKDGSSSITFSIQDFNNDRLPGGKPSSITRSMLKRLTCASNSCTCHATWWINWNIDHLRSWTFFVARTTLSQSLQKMVNKIFSLQETNLHVNFISHKNQSACYCVNLGSKVFASRIYV</sequence>
<evidence type="ECO:0000313" key="2">
    <source>
        <dbReference type="Proteomes" id="UP001430953"/>
    </source>
</evidence>
<reference evidence="1 2" key="1">
    <citation type="submission" date="2023-03" db="EMBL/GenBank/DDBJ databases">
        <title>High recombination rates correlate with genetic variation in Cardiocondyla obscurior ants.</title>
        <authorList>
            <person name="Errbii M."/>
        </authorList>
    </citation>
    <scope>NUCLEOTIDE SEQUENCE [LARGE SCALE GENOMIC DNA]</scope>
    <source>
        <strain evidence="1">Alpha-2009</strain>
        <tissue evidence="1">Whole body</tissue>
    </source>
</reference>
<dbReference type="Proteomes" id="UP001430953">
    <property type="component" value="Unassembled WGS sequence"/>
</dbReference>
<evidence type="ECO:0000313" key="1">
    <source>
        <dbReference type="EMBL" id="KAL0125796.1"/>
    </source>
</evidence>